<evidence type="ECO:0000256" key="19">
    <source>
        <dbReference type="RuleBase" id="RU004335"/>
    </source>
</evidence>
<dbReference type="Pfam" id="PF00332">
    <property type="entry name" value="Glyco_hydro_17"/>
    <property type="match status" value="1"/>
</dbReference>
<evidence type="ECO:0000256" key="17">
    <source>
        <dbReference type="ARBA" id="ARBA00042373"/>
    </source>
</evidence>
<keyword evidence="14" id="KW-0961">Cell wall biogenesis/degradation</keyword>
<dbReference type="PANTHER" id="PTHR16631:SF17">
    <property type="entry name" value="GLUCAN ENDO-1,3-BETA-GLUCOSIDASE BTGC"/>
    <property type="match status" value="1"/>
</dbReference>
<sequence length="408" mass="43062">MRFSSIFSGALISFVAASFGLASTLSDGSVTATALDPNLTRSFHGIAYSPSGVILPNCGATQEAVTNDVLLLAQLTPRIRTYASDCNQTLYIFEAIRQTNADLMVWIGIYLSTGTDIDTVYERQWTAIESVINEYGTKNIGGITVGNEFLLLSYGDGTATDATGVAARTTLLSYVTKAKAALSALDLNVTIPVGTSDAGSAATLALCEGVDYYQANVHPWFGSVDYRGAAAWTFNFFEKFDVEVCAPASNNPTMYIAETGWPTSSDNASDATNGAGSPASIVGLQTFMDEFNCQANANNTEYFFFEFKDETWKEIYGGVEPHWGLFYPNRTLKAITIPECEVSSPLNGTVAQLVFPSSGSTAAQTSSGASPSSTSSTDASSASRSGTQLGAGLSTVLSLSMGLATLLL</sequence>
<feature type="chain" id="PRO_5002522073" description="glucan endo-1,3-beta-D-glucosidase" evidence="21">
    <location>
        <begin position="23"/>
        <end position="408"/>
    </location>
</feature>
<dbReference type="GO" id="GO:0000272">
    <property type="term" value="P:polysaccharide catabolic process"/>
    <property type="evidence" value="ECO:0007669"/>
    <property type="project" value="UniProtKB-KW"/>
</dbReference>
<dbReference type="InterPro" id="IPR050732">
    <property type="entry name" value="Beta-glucan_modifiers"/>
</dbReference>
<feature type="region of interest" description="Disordered" evidence="20">
    <location>
        <begin position="361"/>
        <end position="387"/>
    </location>
</feature>
<proteinExistence type="inferred from homology"/>
<keyword evidence="9 21" id="KW-0732">Signal</keyword>
<keyword evidence="7" id="KW-0134">Cell wall</keyword>
<comment type="similarity">
    <text evidence="4 19">Belongs to the glycosyl hydrolase 17 family.</text>
</comment>
<evidence type="ECO:0000256" key="9">
    <source>
        <dbReference type="ARBA" id="ARBA00022729"/>
    </source>
</evidence>
<comment type="subcellular location">
    <subcellularLocation>
        <location evidence="3">Cell membrane</location>
        <topology evidence="3">Single-pass type II membrane protein</topology>
    </subcellularLocation>
    <subcellularLocation>
        <location evidence="2">Secreted</location>
        <location evidence="2">Cell wall</location>
    </subcellularLocation>
</comment>
<evidence type="ECO:0000256" key="2">
    <source>
        <dbReference type="ARBA" id="ARBA00004191"/>
    </source>
</evidence>
<dbReference type="InterPro" id="IPR017853">
    <property type="entry name" value="GH"/>
</dbReference>
<evidence type="ECO:0000256" key="1">
    <source>
        <dbReference type="ARBA" id="ARBA00000382"/>
    </source>
</evidence>
<dbReference type="Gene3D" id="3.20.20.80">
    <property type="entry name" value="Glycosidases"/>
    <property type="match status" value="2"/>
</dbReference>
<evidence type="ECO:0000256" key="18">
    <source>
        <dbReference type="ARBA" id="ARBA00043078"/>
    </source>
</evidence>
<dbReference type="EMBL" id="LN483142">
    <property type="protein sequence ID" value="CED83523.1"/>
    <property type="molecule type" value="Genomic_DNA"/>
</dbReference>
<dbReference type="GO" id="GO:0005886">
    <property type="term" value="C:plasma membrane"/>
    <property type="evidence" value="ECO:0007669"/>
    <property type="project" value="UniProtKB-SubCell"/>
</dbReference>
<evidence type="ECO:0000256" key="6">
    <source>
        <dbReference type="ARBA" id="ARBA00022475"/>
    </source>
</evidence>
<reference evidence="22" key="1">
    <citation type="submission" date="2014-08" db="EMBL/GenBank/DDBJ databases">
        <authorList>
            <person name="Sharma Rahul"/>
            <person name="Thines Marco"/>
        </authorList>
    </citation>
    <scope>NUCLEOTIDE SEQUENCE</scope>
</reference>
<dbReference type="GO" id="GO:0005576">
    <property type="term" value="C:extracellular region"/>
    <property type="evidence" value="ECO:0007669"/>
    <property type="project" value="TreeGrafter"/>
</dbReference>
<dbReference type="GO" id="GO:0009986">
    <property type="term" value="C:cell surface"/>
    <property type="evidence" value="ECO:0007669"/>
    <property type="project" value="TreeGrafter"/>
</dbReference>
<evidence type="ECO:0000256" key="12">
    <source>
        <dbReference type="ARBA" id="ARBA00023180"/>
    </source>
</evidence>
<dbReference type="PANTHER" id="PTHR16631">
    <property type="entry name" value="GLUCAN 1,3-BETA-GLUCOSIDASE"/>
    <property type="match status" value="1"/>
</dbReference>
<name>A0A0F7SU62_PHARH</name>
<evidence type="ECO:0000256" key="5">
    <source>
        <dbReference type="ARBA" id="ARBA00012780"/>
    </source>
</evidence>
<evidence type="ECO:0000256" key="15">
    <source>
        <dbReference type="ARBA" id="ARBA00023326"/>
    </source>
</evidence>
<feature type="signal peptide" evidence="21">
    <location>
        <begin position="1"/>
        <end position="22"/>
    </location>
</feature>
<dbReference type="AlphaFoldDB" id="A0A0F7SU62"/>
<evidence type="ECO:0000313" key="22">
    <source>
        <dbReference type="EMBL" id="CED83523.1"/>
    </source>
</evidence>
<keyword evidence="8" id="KW-0964">Secreted</keyword>
<accession>A0A0F7SU62</accession>
<keyword evidence="13" id="KW-0119">Carbohydrate metabolism</keyword>
<dbReference type="GO" id="GO:0042973">
    <property type="term" value="F:glucan endo-1,3-beta-D-glucosidase activity"/>
    <property type="evidence" value="ECO:0007669"/>
    <property type="project" value="UniProtKB-EC"/>
</dbReference>
<protein>
    <recommendedName>
        <fullName evidence="5">glucan endo-1,3-beta-D-glucosidase</fullName>
        <ecNumber evidence="5">3.2.1.39</ecNumber>
    </recommendedName>
    <alternativeName>
        <fullName evidence="18">Endo-1,3-beta-glucanase btgC</fullName>
    </alternativeName>
    <alternativeName>
        <fullName evidence="17">Laminarinase btgC</fullName>
    </alternativeName>
</protein>
<dbReference type="SUPFAM" id="SSF51445">
    <property type="entry name" value="(Trans)glycosidases"/>
    <property type="match status" value="1"/>
</dbReference>
<comment type="function">
    <text evidence="16">Glucanases play a role in cell expansion during growth, in cell-cell fusion during mating, and in spore release during sporulation. This enzyme may be involved in beta-glucan degradation. Active on laminarin and lichenan.</text>
</comment>
<evidence type="ECO:0000256" key="7">
    <source>
        <dbReference type="ARBA" id="ARBA00022512"/>
    </source>
</evidence>
<evidence type="ECO:0000256" key="3">
    <source>
        <dbReference type="ARBA" id="ARBA00004401"/>
    </source>
</evidence>
<dbReference type="InterPro" id="IPR000490">
    <property type="entry name" value="Glyco_hydro_17"/>
</dbReference>
<dbReference type="GO" id="GO:0009277">
    <property type="term" value="C:fungal-type cell wall"/>
    <property type="evidence" value="ECO:0007669"/>
    <property type="project" value="TreeGrafter"/>
</dbReference>
<dbReference type="EC" id="3.2.1.39" evidence="5"/>
<evidence type="ECO:0000256" key="8">
    <source>
        <dbReference type="ARBA" id="ARBA00022525"/>
    </source>
</evidence>
<keyword evidence="11" id="KW-0472">Membrane</keyword>
<evidence type="ECO:0000256" key="14">
    <source>
        <dbReference type="ARBA" id="ARBA00023316"/>
    </source>
</evidence>
<evidence type="ECO:0000256" key="13">
    <source>
        <dbReference type="ARBA" id="ARBA00023277"/>
    </source>
</evidence>
<evidence type="ECO:0000256" key="11">
    <source>
        <dbReference type="ARBA" id="ARBA00023136"/>
    </source>
</evidence>
<keyword evidence="10 22" id="KW-0378">Hydrolase</keyword>
<comment type="catalytic activity">
    <reaction evidence="1">
        <text>Hydrolysis of (1-&gt;3)-beta-D-glucosidic linkages in (1-&gt;3)-beta-D-glucans.</text>
        <dbReference type="EC" id="3.2.1.39"/>
    </reaction>
</comment>
<evidence type="ECO:0000256" key="10">
    <source>
        <dbReference type="ARBA" id="ARBA00022801"/>
    </source>
</evidence>
<organism evidence="22">
    <name type="scientific">Phaffia rhodozyma</name>
    <name type="common">Yeast</name>
    <name type="synonym">Xanthophyllomyces dendrorhous</name>
    <dbReference type="NCBI Taxonomy" id="264483"/>
    <lineage>
        <taxon>Eukaryota</taxon>
        <taxon>Fungi</taxon>
        <taxon>Dikarya</taxon>
        <taxon>Basidiomycota</taxon>
        <taxon>Agaricomycotina</taxon>
        <taxon>Tremellomycetes</taxon>
        <taxon>Cystofilobasidiales</taxon>
        <taxon>Mrakiaceae</taxon>
        <taxon>Phaffia</taxon>
    </lineage>
</organism>
<keyword evidence="6" id="KW-1003">Cell membrane</keyword>
<keyword evidence="12" id="KW-0325">Glycoprotein</keyword>
<keyword evidence="15" id="KW-0624">Polysaccharide degradation</keyword>
<dbReference type="GO" id="GO:0071555">
    <property type="term" value="P:cell wall organization"/>
    <property type="evidence" value="ECO:0007669"/>
    <property type="project" value="UniProtKB-KW"/>
</dbReference>
<evidence type="ECO:0000256" key="21">
    <source>
        <dbReference type="SAM" id="SignalP"/>
    </source>
</evidence>
<evidence type="ECO:0000256" key="20">
    <source>
        <dbReference type="SAM" id="MobiDB-lite"/>
    </source>
</evidence>
<evidence type="ECO:0000256" key="16">
    <source>
        <dbReference type="ARBA" id="ARBA00037649"/>
    </source>
</evidence>
<evidence type="ECO:0000256" key="4">
    <source>
        <dbReference type="ARBA" id="ARBA00008773"/>
    </source>
</evidence>